<dbReference type="Pfam" id="PF09356">
    <property type="entry name" value="Phage_BR0599"/>
    <property type="match status" value="1"/>
</dbReference>
<protein>
    <recommendedName>
        <fullName evidence="1">Bacteriophage phiJL001 Gp84 C-terminal domain-containing protein</fullName>
    </recommendedName>
</protein>
<dbReference type="OrthoDB" id="1633386at2"/>
<evidence type="ECO:0000313" key="3">
    <source>
        <dbReference type="Proteomes" id="UP000028701"/>
    </source>
</evidence>
<dbReference type="eggNOG" id="COG5449">
    <property type="taxonomic scope" value="Bacteria"/>
</dbReference>
<evidence type="ECO:0000259" key="1">
    <source>
        <dbReference type="Pfam" id="PF09356"/>
    </source>
</evidence>
<dbReference type="InterPro" id="IPR018964">
    <property type="entry name" value="Phage_phiJL001_Gp84_C"/>
</dbReference>
<organism evidence="2 3">
    <name type="scientific">Agrobacterium rubi TR3 = NBRC 13261</name>
    <dbReference type="NCBI Taxonomy" id="1368415"/>
    <lineage>
        <taxon>Bacteria</taxon>
        <taxon>Pseudomonadati</taxon>
        <taxon>Pseudomonadota</taxon>
        <taxon>Alphaproteobacteria</taxon>
        <taxon>Hyphomicrobiales</taxon>
        <taxon>Rhizobiaceae</taxon>
        <taxon>Rhizobium/Agrobacterium group</taxon>
        <taxon>Agrobacterium</taxon>
    </lineage>
</organism>
<reference evidence="2 3" key="1">
    <citation type="submission" date="2014-08" db="EMBL/GenBank/DDBJ databases">
        <title>Whole genome shotgun sequence of Rhizobium rubi NBRC 13261.</title>
        <authorList>
            <person name="Katano-Makiyama Y."/>
            <person name="Hosoyama A."/>
            <person name="Hashimoto M."/>
            <person name="Hosoyama Y."/>
            <person name="Noguchi M."/>
            <person name="Tsuchikane K."/>
            <person name="Uohara A."/>
            <person name="Ohji S."/>
            <person name="Ichikawa N."/>
            <person name="Kimura A."/>
            <person name="Yamazoe A."/>
            <person name="Fujita N."/>
        </authorList>
    </citation>
    <scope>NUCLEOTIDE SEQUENCE [LARGE SCALE GENOMIC DNA]</scope>
    <source>
        <strain evidence="2 3">NBRC 13261</strain>
    </source>
</reference>
<comment type="caution">
    <text evidence="2">The sequence shown here is derived from an EMBL/GenBank/DDBJ whole genome shotgun (WGS) entry which is preliminary data.</text>
</comment>
<feature type="domain" description="Bacteriophage phiJL001 Gp84 C-terminal" evidence="1">
    <location>
        <begin position="193"/>
        <end position="275"/>
    </location>
</feature>
<dbReference type="Pfam" id="PF09931">
    <property type="entry name" value="Phage_phiJL001_Gp84_N"/>
    <property type="match status" value="1"/>
</dbReference>
<gene>
    <name evidence="2" type="ORF">RRU01S_19_00130</name>
</gene>
<dbReference type="RefSeq" id="WP_045231163.1">
    <property type="nucleotide sequence ID" value="NZ_BBJU01000019.1"/>
</dbReference>
<accession>A0A081CY63</accession>
<dbReference type="EMBL" id="BBJU01000019">
    <property type="protein sequence ID" value="GAK71609.1"/>
    <property type="molecule type" value="Genomic_DNA"/>
</dbReference>
<evidence type="ECO:0000313" key="2">
    <source>
        <dbReference type="EMBL" id="GAK71609.1"/>
    </source>
</evidence>
<sequence length="294" mass="31368">MKTVPSALAAHLKGEATTTCHCWKVSLRDGVIMGFTEHDEPLTFGGVTYLAASGFQASENDSETGLAASSGEVAGGFSSEAVSEADLSAGRFDGARVELYLVNWQAPEQHILLKVREIGEVTRAGGAFTAELRSFAHRLSQPQGRVYGRRCDAALGDGRCGANVAAFQASGAVVSTDAAGRLTMSGLSAFADGFFKQGKMRFTSGANKDRSFDLDDHALRDGVATFRLWLPLEVLPQQGDTFTVTAGCDKSFVTCKAKFANHLNFRGFPHMPGADFAYSYVTSRTQHDGGAIYL</sequence>
<dbReference type="Proteomes" id="UP000028701">
    <property type="component" value="Unassembled WGS sequence"/>
</dbReference>
<dbReference type="AlphaFoldDB" id="A0A081CY63"/>
<name>A0A081CY63_9HYPH</name>
<dbReference type="NCBIfam" id="TIGR02218">
    <property type="entry name" value="phg_TIGR02218"/>
    <property type="match status" value="1"/>
</dbReference>
<dbReference type="InterPro" id="IPR011928">
    <property type="entry name" value="Phage_phiJL001_Gp84"/>
</dbReference>
<proteinExistence type="predicted"/>